<dbReference type="GO" id="GO:0016477">
    <property type="term" value="P:cell migration"/>
    <property type="evidence" value="ECO:0007669"/>
    <property type="project" value="TreeGrafter"/>
</dbReference>
<dbReference type="STRING" id="64144.ENSATEP00000003502"/>
<evidence type="ECO:0000256" key="8">
    <source>
        <dbReference type="ARBA" id="ARBA00023136"/>
    </source>
</evidence>
<dbReference type="PANTHER" id="PTHR24416:SF323">
    <property type="entry name" value="TYROSINE-PROTEIN KINASE RECEPTOR UFO"/>
    <property type="match status" value="1"/>
</dbReference>
<evidence type="ECO:0000259" key="11">
    <source>
        <dbReference type="PROSITE" id="PS50011"/>
    </source>
</evidence>
<evidence type="ECO:0000256" key="10">
    <source>
        <dbReference type="ARBA" id="ARBA00023170"/>
    </source>
</evidence>
<reference evidence="12" key="3">
    <citation type="submission" date="2025-09" db="UniProtKB">
        <authorList>
            <consortium name="Ensembl"/>
        </authorList>
    </citation>
    <scope>IDENTIFICATION</scope>
</reference>
<sequence>MLPSRHMICVCPAGVTLQREQDSSLPVPLVILPYMKHGDLRRFLIATRYGDIPMFVPHQSLLRFMIDIAAGMDYLSSKGFLHRDLAARNCMLGDDLRVSVADFGLSKKIYSSDYYRQRVAIRVPIKWMAMESLSESVYTTKTDVWSFGVTMWEIVSRGRTPYPGVHNHELLDLLLSGHRLKPPEDCDQKLYEVMQSCWHQEPNWRPGFKELGETLKVLLSELPVLEASQEASYINQGLEVAAAAASLETQTDSNGRWENVYLPNPVGAAAARNEDTETEDGYLKYITANSNY</sequence>
<dbReference type="FunFam" id="1.10.510.10:FF:000089">
    <property type="entry name" value="Tyrosine-protein kinase receptor TYRO3"/>
    <property type="match status" value="1"/>
</dbReference>
<evidence type="ECO:0000256" key="1">
    <source>
        <dbReference type="ARBA" id="ARBA00004370"/>
    </source>
</evidence>
<dbReference type="PROSITE" id="PS00109">
    <property type="entry name" value="PROTEIN_KINASE_TYR"/>
    <property type="match status" value="1"/>
</dbReference>
<keyword evidence="7" id="KW-0067">ATP-binding</keyword>
<accession>A0A3Q1H5B1</accession>
<evidence type="ECO:0000256" key="5">
    <source>
        <dbReference type="ARBA" id="ARBA00022741"/>
    </source>
</evidence>
<name>A0A3Q1H5B1_ANATE</name>
<dbReference type="OrthoDB" id="98077at2759"/>
<reference evidence="12" key="1">
    <citation type="submission" date="2021-04" db="EMBL/GenBank/DDBJ databases">
        <authorList>
            <consortium name="Wellcome Sanger Institute Data Sharing"/>
        </authorList>
    </citation>
    <scope>NUCLEOTIDE SEQUENCE [LARGE SCALE GENOMIC DNA]</scope>
</reference>
<keyword evidence="9" id="KW-0829">Tyrosine-protein kinase</keyword>
<keyword evidence="6" id="KW-0418">Kinase</keyword>
<dbReference type="InterPro" id="IPR000719">
    <property type="entry name" value="Prot_kinase_dom"/>
</dbReference>
<keyword evidence="4" id="KW-0808">Transferase</keyword>
<protein>
    <recommendedName>
        <fullName evidence="2">receptor protein-tyrosine kinase</fullName>
        <ecNumber evidence="2">2.7.10.1</ecNumber>
    </recommendedName>
</protein>
<dbReference type="GO" id="GO:0005886">
    <property type="term" value="C:plasma membrane"/>
    <property type="evidence" value="ECO:0007669"/>
    <property type="project" value="TreeGrafter"/>
</dbReference>
<dbReference type="InterPro" id="IPR001245">
    <property type="entry name" value="Ser-Thr/Tyr_kinase_cat_dom"/>
</dbReference>
<dbReference type="PANTHER" id="PTHR24416">
    <property type="entry name" value="TYROSINE-PROTEIN KINASE RECEPTOR"/>
    <property type="match status" value="1"/>
</dbReference>
<keyword evidence="8" id="KW-0472">Membrane</keyword>
<dbReference type="PRINTS" id="PR00109">
    <property type="entry name" value="TYRKINASE"/>
</dbReference>
<dbReference type="EC" id="2.7.10.1" evidence="2"/>
<dbReference type="PROSITE" id="PS50011">
    <property type="entry name" value="PROTEIN_KINASE_DOM"/>
    <property type="match status" value="1"/>
</dbReference>
<evidence type="ECO:0000256" key="6">
    <source>
        <dbReference type="ARBA" id="ARBA00022777"/>
    </source>
</evidence>
<keyword evidence="13" id="KW-1185">Reference proteome</keyword>
<proteinExistence type="predicted"/>
<dbReference type="SUPFAM" id="SSF56112">
    <property type="entry name" value="Protein kinase-like (PK-like)"/>
    <property type="match status" value="1"/>
</dbReference>
<dbReference type="InterPro" id="IPR050122">
    <property type="entry name" value="RTK"/>
</dbReference>
<dbReference type="GO" id="GO:0005524">
    <property type="term" value="F:ATP binding"/>
    <property type="evidence" value="ECO:0007669"/>
    <property type="project" value="UniProtKB-KW"/>
</dbReference>
<evidence type="ECO:0000256" key="3">
    <source>
        <dbReference type="ARBA" id="ARBA00022553"/>
    </source>
</evidence>
<dbReference type="InterPro" id="IPR020635">
    <property type="entry name" value="Tyr_kinase_cat_dom"/>
</dbReference>
<organism evidence="12 13">
    <name type="scientific">Anabas testudineus</name>
    <name type="common">Climbing perch</name>
    <name type="synonym">Anthias testudineus</name>
    <dbReference type="NCBI Taxonomy" id="64144"/>
    <lineage>
        <taxon>Eukaryota</taxon>
        <taxon>Metazoa</taxon>
        <taxon>Chordata</taxon>
        <taxon>Craniata</taxon>
        <taxon>Vertebrata</taxon>
        <taxon>Euteleostomi</taxon>
        <taxon>Actinopterygii</taxon>
        <taxon>Neopterygii</taxon>
        <taxon>Teleostei</taxon>
        <taxon>Neoteleostei</taxon>
        <taxon>Acanthomorphata</taxon>
        <taxon>Anabantaria</taxon>
        <taxon>Anabantiformes</taxon>
        <taxon>Anabantoidei</taxon>
        <taxon>Anabantidae</taxon>
        <taxon>Anabas</taxon>
    </lineage>
</organism>
<evidence type="ECO:0000256" key="9">
    <source>
        <dbReference type="ARBA" id="ARBA00023137"/>
    </source>
</evidence>
<evidence type="ECO:0000256" key="2">
    <source>
        <dbReference type="ARBA" id="ARBA00011902"/>
    </source>
</evidence>
<keyword evidence="3" id="KW-0597">Phosphoprotein</keyword>
<evidence type="ECO:0000313" key="12">
    <source>
        <dbReference type="Ensembl" id="ENSATEP00000003502.2"/>
    </source>
</evidence>
<comment type="subcellular location">
    <subcellularLocation>
        <location evidence="1">Membrane</location>
    </subcellularLocation>
</comment>
<dbReference type="GO" id="GO:0006909">
    <property type="term" value="P:phagocytosis"/>
    <property type="evidence" value="ECO:0007669"/>
    <property type="project" value="TreeGrafter"/>
</dbReference>
<reference evidence="12" key="2">
    <citation type="submission" date="2025-08" db="UniProtKB">
        <authorList>
            <consortium name="Ensembl"/>
        </authorList>
    </citation>
    <scope>IDENTIFICATION</scope>
</reference>
<keyword evidence="5" id="KW-0547">Nucleotide-binding</keyword>
<dbReference type="Proteomes" id="UP000265040">
    <property type="component" value="Chromosome 18"/>
</dbReference>
<dbReference type="GO" id="GO:0043066">
    <property type="term" value="P:negative regulation of apoptotic process"/>
    <property type="evidence" value="ECO:0007669"/>
    <property type="project" value="TreeGrafter"/>
</dbReference>
<dbReference type="GO" id="GO:0051897">
    <property type="term" value="P:positive regulation of phosphatidylinositol 3-kinase/protein kinase B signal transduction"/>
    <property type="evidence" value="ECO:0007669"/>
    <property type="project" value="TreeGrafter"/>
</dbReference>
<dbReference type="Ensembl" id="ENSATET00000003532.3">
    <property type="protein sequence ID" value="ENSATEP00000003502.2"/>
    <property type="gene ID" value="ENSATEG00000002472.3"/>
</dbReference>
<dbReference type="GO" id="GO:0043235">
    <property type="term" value="C:receptor complex"/>
    <property type="evidence" value="ECO:0007669"/>
    <property type="project" value="TreeGrafter"/>
</dbReference>
<dbReference type="GO" id="GO:0030168">
    <property type="term" value="P:platelet activation"/>
    <property type="evidence" value="ECO:0007669"/>
    <property type="project" value="TreeGrafter"/>
</dbReference>
<keyword evidence="10" id="KW-0675">Receptor</keyword>
<dbReference type="GO" id="GO:0001779">
    <property type="term" value="P:natural killer cell differentiation"/>
    <property type="evidence" value="ECO:0007669"/>
    <property type="project" value="TreeGrafter"/>
</dbReference>
<dbReference type="InterPro" id="IPR011009">
    <property type="entry name" value="Kinase-like_dom_sf"/>
</dbReference>
<dbReference type="GO" id="GO:0004714">
    <property type="term" value="F:transmembrane receptor protein tyrosine kinase activity"/>
    <property type="evidence" value="ECO:0007669"/>
    <property type="project" value="UniProtKB-EC"/>
</dbReference>
<dbReference type="InParanoid" id="A0A3Q1H5B1"/>
<dbReference type="Pfam" id="PF07714">
    <property type="entry name" value="PK_Tyr_Ser-Thr"/>
    <property type="match status" value="1"/>
</dbReference>
<dbReference type="GeneTree" id="ENSGT00940000155669"/>
<dbReference type="AlphaFoldDB" id="A0A3Q1H5B1"/>
<dbReference type="Gene3D" id="1.10.510.10">
    <property type="entry name" value="Transferase(Phosphotransferase) domain 1"/>
    <property type="match status" value="1"/>
</dbReference>
<evidence type="ECO:0000256" key="4">
    <source>
        <dbReference type="ARBA" id="ARBA00022679"/>
    </source>
</evidence>
<dbReference type="InterPro" id="IPR008266">
    <property type="entry name" value="Tyr_kinase_AS"/>
</dbReference>
<feature type="domain" description="Protein kinase" evidence="11">
    <location>
        <begin position="1"/>
        <end position="219"/>
    </location>
</feature>
<dbReference type="GO" id="GO:0007399">
    <property type="term" value="P:nervous system development"/>
    <property type="evidence" value="ECO:0007669"/>
    <property type="project" value="TreeGrafter"/>
</dbReference>
<evidence type="ECO:0000313" key="13">
    <source>
        <dbReference type="Proteomes" id="UP000265040"/>
    </source>
</evidence>
<evidence type="ECO:0000256" key="7">
    <source>
        <dbReference type="ARBA" id="ARBA00022840"/>
    </source>
</evidence>
<dbReference type="GO" id="GO:0007169">
    <property type="term" value="P:cell surface receptor protein tyrosine kinase signaling pathway"/>
    <property type="evidence" value="ECO:0007669"/>
    <property type="project" value="TreeGrafter"/>
</dbReference>
<dbReference type="SMART" id="SM00219">
    <property type="entry name" value="TyrKc"/>
    <property type="match status" value="1"/>
</dbReference>